<comment type="similarity">
    <text evidence="5">Belongs to the RBR family. Ariadne subfamily.</text>
</comment>
<dbReference type="AlphaFoldDB" id="A0A8B8PVX9"/>
<dbReference type="RefSeq" id="XP_030538447.1">
    <property type="nucleotide sequence ID" value="XM_030682587.2"/>
</dbReference>
<dbReference type="InterPro" id="IPR044066">
    <property type="entry name" value="TRIAD_supradom"/>
</dbReference>
<dbReference type="CDD" id="cd22584">
    <property type="entry name" value="Rcat_RBR_unk"/>
    <property type="match status" value="1"/>
</dbReference>
<evidence type="ECO:0000313" key="17">
    <source>
        <dbReference type="Proteomes" id="UP000827889"/>
    </source>
</evidence>
<comment type="catalytic activity">
    <reaction evidence="1">
        <text>[E2 ubiquitin-conjugating enzyme]-S-ubiquitinyl-L-cysteine + [acceptor protein]-L-lysine = [E2 ubiquitin-conjugating enzyme]-L-cysteine + [acceptor protein]-N(6)-ubiquitinyl-L-lysine.</text>
        <dbReference type="EC" id="2.3.2.31"/>
    </reaction>
</comment>
<evidence type="ECO:0000256" key="3">
    <source>
        <dbReference type="ARBA" id="ARBA00003976"/>
    </source>
</evidence>
<name>A0A8B8PVX9_9MYRT</name>
<dbReference type="Proteomes" id="UP000827889">
    <property type="component" value="Chromosome 4"/>
</dbReference>
<dbReference type="SMART" id="SM00184">
    <property type="entry name" value="RING"/>
    <property type="match status" value="2"/>
</dbReference>
<dbReference type="FunFam" id="3.30.40.10:FF:000230">
    <property type="entry name" value="RBR-type E3 ubiquitin transferase"/>
    <property type="match status" value="1"/>
</dbReference>
<feature type="domain" description="RING-type" evidence="16">
    <location>
        <begin position="113"/>
        <end position="320"/>
    </location>
</feature>
<dbReference type="InterPro" id="IPR002867">
    <property type="entry name" value="IBR_dom"/>
</dbReference>
<keyword evidence="10 13" id="KW-0863">Zinc-finger</keyword>
<dbReference type="SMART" id="SM00647">
    <property type="entry name" value="IBR"/>
    <property type="match status" value="2"/>
</dbReference>
<protein>
    <recommendedName>
        <fullName evidence="6">RBR-type E3 ubiquitin transferase</fullName>
        <ecNumber evidence="6">2.3.2.31</ecNumber>
    </recommendedName>
</protein>
<keyword evidence="17" id="KW-1185">Reference proteome</keyword>
<keyword evidence="12" id="KW-0862">Zinc</keyword>
<dbReference type="KEGG" id="rarg:115746699"/>
<evidence type="ECO:0000256" key="4">
    <source>
        <dbReference type="ARBA" id="ARBA00004906"/>
    </source>
</evidence>
<feature type="region of interest" description="Disordered" evidence="14">
    <location>
        <begin position="59"/>
        <end position="110"/>
    </location>
</feature>
<comment type="function">
    <text evidence="3">Might act as an E3 ubiquitin-protein ligase, or as part of E3 complex, which accepts ubiquitin from specific E2 ubiquitin-conjugating enzymes and then transfers it to substrates.</text>
</comment>
<sequence>MATEEVAVEIVDVDRYDVSASRFAQIAAGGNTKFSAISVEQYTEDRELYEAIVASLPQTGPKSLNEDEDGDDVRVLDSFPTGTRPSSSRKRKKPYGGSSVTEPGEASISKPDPSFVCEICVETRASGDLFRIKGCSHAYCNDCVTKYVASKLQDNVTRIDCPVSGCAGVLEPEYCRSILPPEVFDRWGNALCEALIPEAERFYCPFRDCSALLIHDGDAEVRESECPNCRRSFCAQCRVPWHAGVECHVFQGLNEGERGREDIMLMKLAEEKHWRRCPKCSFYVQKIDGCPFVKCRCGVEFCYRCGSQAVRSHYCPKCRG</sequence>
<dbReference type="InterPro" id="IPR001841">
    <property type="entry name" value="Znf_RING"/>
</dbReference>
<proteinExistence type="inferred from homology"/>
<organism evidence="17 18">
    <name type="scientific">Rhodamnia argentea</name>
    <dbReference type="NCBI Taxonomy" id="178133"/>
    <lineage>
        <taxon>Eukaryota</taxon>
        <taxon>Viridiplantae</taxon>
        <taxon>Streptophyta</taxon>
        <taxon>Embryophyta</taxon>
        <taxon>Tracheophyta</taxon>
        <taxon>Spermatophyta</taxon>
        <taxon>Magnoliopsida</taxon>
        <taxon>eudicotyledons</taxon>
        <taxon>Gunneridae</taxon>
        <taxon>Pentapetalae</taxon>
        <taxon>rosids</taxon>
        <taxon>malvids</taxon>
        <taxon>Myrtales</taxon>
        <taxon>Myrtaceae</taxon>
        <taxon>Myrtoideae</taxon>
        <taxon>Myrteae</taxon>
        <taxon>Australasian group</taxon>
        <taxon>Rhodamnia</taxon>
    </lineage>
</organism>
<comment type="pathway">
    <text evidence="4">Protein modification; protein ubiquitination.</text>
</comment>
<evidence type="ECO:0000256" key="2">
    <source>
        <dbReference type="ARBA" id="ARBA00001947"/>
    </source>
</evidence>
<evidence type="ECO:0000313" key="18">
    <source>
        <dbReference type="RefSeq" id="XP_030538447.1"/>
    </source>
</evidence>
<comment type="cofactor">
    <cofactor evidence="2">
        <name>Zn(2+)</name>
        <dbReference type="ChEBI" id="CHEBI:29105"/>
    </cofactor>
</comment>
<dbReference type="PANTHER" id="PTHR11685">
    <property type="entry name" value="RBR FAMILY RING FINGER AND IBR DOMAIN-CONTAINING"/>
    <property type="match status" value="1"/>
</dbReference>
<dbReference type="GO" id="GO:0061630">
    <property type="term" value="F:ubiquitin protein ligase activity"/>
    <property type="evidence" value="ECO:0007669"/>
    <property type="project" value="UniProtKB-EC"/>
</dbReference>
<dbReference type="OrthoDB" id="10009520at2759"/>
<evidence type="ECO:0000256" key="6">
    <source>
        <dbReference type="ARBA" id="ARBA00012251"/>
    </source>
</evidence>
<dbReference type="SUPFAM" id="SSF57850">
    <property type="entry name" value="RING/U-box"/>
    <property type="match status" value="3"/>
</dbReference>
<evidence type="ECO:0000256" key="8">
    <source>
        <dbReference type="ARBA" id="ARBA00022723"/>
    </source>
</evidence>
<keyword evidence="8" id="KW-0479">Metal-binding</keyword>
<evidence type="ECO:0000256" key="14">
    <source>
        <dbReference type="SAM" id="MobiDB-lite"/>
    </source>
</evidence>
<dbReference type="PROSITE" id="PS50089">
    <property type="entry name" value="ZF_RING_2"/>
    <property type="match status" value="1"/>
</dbReference>
<dbReference type="CDD" id="cd22582">
    <property type="entry name" value="BRcat_RBR_unk"/>
    <property type="match status" value="1"/>
</dbReference>
<evidence type="ECO:0000256" key="1">
    <source>
        <dbReference type="ARBA" id="ARBA00001798"/>
    </source>
</evidence>
<evidence type="ECO:0000256" key="11">
    <source>
        <dbReference type="ARBA" id="ARBA00022786"/>
    </source>
</evidence>
<evidence type="ECO:0000256" key="10">
    <source>
        <dbReference type="ARBA" id="ARBA00022771"/>
    </source>
</evidence>
<gene>
    <name evidence="18" type="primary">LOC115746699</name>
</gene>
<dbReference type="PROSITE" id="PS51873">
    <property type="entry name" value="TRIAD"/>
    <property type="match status" value="1"/>
</dbReference>
<dbReference type="EC" id="2.3.2.31" evidence="6"/>
<keyword evidence="7" id="KW-0808">Transferase</keyword>
<feature type="domain" description="RING-type" evidence="15">
    <location>
        <begin position="117"/>
        <end position="163"/>
    </location>
</feature>
<dbReference type="InterPro" id="IPR017907">
    <property type="entry name" value="Znf_RING_CS"/>
</dbReference>
<evidence type="ECO:0000256" key="9">
    <source>
        <dbReference type="ARBA" id="ARBA00022737"/>
    </source>
</evidence>
<accession>A0A8B8PVX9</accession>
<dbReference type="InterPro" id="IPR031127">
    <property type="entry name" value="E3_UB_ligase_RBR"/>
</dbReference>
<keyword evidence="11" id="KW-0833">Ubl conjugation pathway</keyword>
<dbReference type="UniPathway" id="UPA00143"/>
<evidence type="ECO:0000256" key="13">
    <source>
        <dbReference type="PROSITE-ProRule" id="PRU00175"/>
    </source>
</evidence>
<dbReference type="Gene3D" id="1.20.120.1750">
    <property type="match status" value="1"/>
</dbReference>
<dbReference type="InterPro" id="IPR013083">
    <property type="entry name" value="Znf_RING/FYVE/PHD"/>
</dbReference>
<evidence type="ECO:0000259" key="16">
    <source>
        <dbReference type="PROSITE" id="PS51873"/>
    </source>
</evidence>
<evidence type="ECO:0000256" key="5">
    <source>
        <dbReference type="ARBA" id="ARBA00005884"/>
    </source>
</evidence>
<dbReference type="PROSITE" id="PS00518">
    <property type="entry name" value="ZF_RING_1"/>
    <property type="match status" value="1"/>
</dbReference>
<dbReference type="GO" id="GO:0016567">
    <property type="term" value="P:protein ubiquitination"/>
    <property type="evidence" value="ECO:0007669"/>
    <property type="project" value="UniProtKB-UniPathway"/>
</dbReference>
<evidence type="ECO:0000259" key="15">
    <source>
        <dbReference type="PROSITE" id="PS50089"/>
    </source>
</evidence>
<keyword evidence="9" id="KW-0677">Repeat</keyword>
<dbReference type="Pfam" id="PF01485">
    <property type="entry name" value="IBR"/>
    <property type="match status" value="2"/>
</dbReference>
<evidence type="ECO:0000256" key="12">
    <source>
        <dbReference type="ARBA" id="ARBA00022833"/>
    </source>
</evidence>
<dbReference type="GeneID" id="115746699"/>
<dbReference type="Gene3D" id="3.30.40.10">
    <property type="entry name" value="Zinc/RING finger domain, C3HC4 (zinc finger)"/>
    <property type="match status" value="1"/>
</dbReference>
<dbReference type="GO" id="GO:0008270">
    <property type="term" value="F:zinc ion binding"/>
    <property type="evidence" value="ECO:0007669"/>
    <property type="project" value="UniProtKB-KW"/>
</dbReference>
<evidence type="ECO:0000256" key="7">
    <source>
        <dbReference type="ARBA" id="ARBA00022679"/>
    </source>
</evidence>
<reference evidence="18" key="1">
    <citation type="submission" date="2025-08" db="UniProtKB">
        <authorList>
            <consortium name="RefSeq"/>
        </authorList>
    </citation>
    <scope>IDENTIFICATION</scope>
    <source>
        <tissue evidence="18">Leaf</tissue>
    </source>
</reference>